<feature type="chain" id="PRO_5027679405" evidence="3">
    <location>
        <begin position="20"/>
        <end position="374"/>
    </location>
</feature>
<dbReference type="GO" id="GO:0045892">
    <property type="term" value="P:negative regulation of DNA-templated transcription"/>
    <property type="evidence" value="ECO:0007669"/>
    <property type="project" value="InterPro"/>
</dbReference>
<dbReference type="PANTHER" id="PTHR44749">
    <property type="entry name" value="SUPPRESSOR OF RPS4-RLD 1"/>
    <property type="match status" value="1"/>
</dbReference>
<dbReference type="InterPro" id="IPR007730">
    <property type="entry name" value="SPOR-like_dom"/>
</dbReference>
<feature type="repeat" description="TPR" evidence="1">
    <location>
        <begin position="132"/>
        <end position="165"/>
    </location>
</feature>
<feature type="repeat" description="TPR" evidence="1">
    <location>
        <begin position="28"/>
        <end position="61"/>
    </location>
</feature>
<dbReference type="EMBL" id="DSFP01000016">
    <property type="protein sequence ID" value="HEW45187.1"/>
    <property type="molecule type" value="Genomic_DNA"/>
</dbReference>
<dbReference type="InterPro" id="IPR011990">
    <property type="entry name" value="TPR-like_helical_dom_sf"/>
</dbReference>
<dbReference type="SMART" id="SM00028">
    <property type="entry name" value="TPR"/>
    <property type="match status" value="5"/>
</dbReference>
<evidence type="ECO:0000256" key="2">
    <source>
        <dbReference type="SAM" id="MobiDB-lite"/>
    </source>
</evidence>
<comment type="caution">
    <text evidence="5">The sequence shown here is derived from an EMBL/GenBank/DDBJ whole genome shotgun (WGS) entry which is preliminary data.</text>
</comment>
<dbReference type="InterPro" id="IPR036680">
    <property type="entry name" value="SPOR-like_sf"/>
</dbReference>
<keyword evidence="3" id="KW-0732">Signal</keyword>
<dbReference type="InterPro" id="IPR044650">
    <property type="entry name" value="SRFR1-like"/>
</dbReference>
<dbReference type="Gene3D" id="1.25.40.10">
    <property type="entry name" value="Tetratricopeptide repeat domain"/>
    <property type="match status" value="2"/>
</dbReference>
<feature type="repeat" description="TPR" evidence="1">
    <location>
        <begin position="96"/>
        <end position="129"/>
    </location>
</feature>
<dbReference type="PANTHER" id="PTHR44749:SF1">
    <property type="entry name" value="TETRATRICOPEPTIDE-LIKE HELICAL DOMAIN-CONTAINING PROTEIN"/>
    <property type="match status" value="1"/>
</dbReference>
<evidence type="ECO:0000256" key="1">
    <source>
        <dbReference type="PROSITE-ProRule" id="PRU00339"/>
    </source>
</evidence>
<dbReference type="PROSITE" id="PS51257">
    <property type="entry name" value="PROKAR_LIPOPROTEIN"/>
    <property type="match status" value="1"/>
</dbReference>
<gene>
    <name evidence="5" type="ORF">ENO47_00705</name>
</gene>
<feature type="region of interest" description="Disordered" evidence="2">
    <location>
        <begin position="254"/>
        <end position="296"/>
    </location>
</feature>
<sequence length="374" mass="43243">MKRLIFLLLLSLVFSCATPQEDEKKVKWQYYYDLGMSSYIAKNYSEAIANFFIASQLAPNEPKVWNALGLAYMEVQEYKKSESAFLKALEVDKRFTEAKLNLGILYYRQADYEKAISTLKEVLQDEAFPQKHMAFYYLGKVYQAIGNRREYINNLRKAVAYNPMFIDAQLELAQAYELEENYISAKDVYQSLVNNGVNDPNLDFSFARVEYKLGNYASAKNYIKKVVEDKRTAPQVRMQAYELLSQVLIAEQNKVTPTTKPQETQTSQSSQTNKEVEKDKANEPVQQTQETQTDQIHQKKGKIYKIQVGAFSSQGAAEKWKERLEKELKLKGLEVVEGSGIFRVLYGNFGTREEAKKELEKLRNMNIYGFIVYE</sequence>
<feature type="repeat" description="TPR" evidence="1">
    <location>
        <begin position="62"/>
        <end position="95"/>
    </location>
</feature>
<dbReference type="PROSITE" id="PS50005">
    <property type="entry name" value="TPR"/>
    <property type="match status" value="4"/>
</dbReference>
<dbReference type="GO" id="GO:0042834">
    <property type="term" value="F:peptidoglycan binding"/>
    <property type="evidence" value="ECO:0007669"/>
    <property type="project" value="InterPro"/>
</dbReference>
<dbReference type="PROSITE" id="PS51724">
    <property type="entry name" value="SPOR"/>
    <property type="match status" value="1"/>
</dbReference>
<dbReference type="Pfam" id="PF13432">
    <property type="entry name" value="TPR_16"/>
    <property type="match status" value="1"/>
</dbReference>
<dbReference type="InterPro" id="IPR019734">
    <property type="entry name" value="TPR_rpt"/>
</dbReference>
<dbReference type="SUPFAM" id="SSF81901">
    <property type="entry name" value="HCP-like"/>
    <property type="match status" value="1"/>
</dbReference>
<organism evidence="5">
    <name type="scientific">Hydrogenobacter sp</name>
    <dbReference type="NCBI Taxonomy" id="2152829"/>
    <lineage>
        <taxon>Bacteria</taxon>
        <taxon>Pseudomonadati</taxon>
        <taxon>Aquificota</taxon>
        <taxon>Aquificia</taxon>
        <taxon>Aquificales</taxon>
        <taxon>Aquificaceae</taxon>
        <taxon>Hydrogenobacter</taxon>
    </lineage>
</organism>
<dbReference type="Gene3D" id="3.30.70.1070">
    <property type="entry name" value="Sporulation related repeat"/>
    <property type="match status" value="1"/>
</dbReference>
<feature type="compositionally biased region" description="Polar residues" evidence="2">
    <location>
        <begin position="284"/>
        <end position="295"/>
    </location>
</feature>
<dbReference type="AlphaFoldDB" id="A0A7C2ZGY1"/>
<feature type="signal peptide" evidence="3">
    <location>
        <begin position="1"/>
        <end position="19"/>
    </location>
</feature>
<evidence type="ECO:0000313" key="5">
    <source>
        <dbReference type="EMBL" id="HEW45187.1"/>
    </source>
</evidence>
<accession>A0A7C2ZGY1</accession>
<evidence type="ECO:0000256" key="3">
    <source>
        <dbReference type="SAM" id="SignalP"/>
    </source>
</evidence>
<reference evidence="5" key="1">
    <citation type="journal article" date="2020" name="mSystems">
        <title>Genome- and Community-Level Interaction Insights into Carbon Utilization and Element Cycling Functions of Hydrothermarchaeota in Hydrothermal Sediment.</title>
        <authorList>
            <person name="Zhou Z."/>
            <person name="Liu Y."/>
            <person name="Xu W."/>
            <person name="Pan J."/>
            <person name="Luo Z.H."/>
            <person name="Li M."/>
        </authorList>
    </citation>
    <scope>NUCLEOTIDE SEQUENCE [LARGE SCALE GENOMIC DNA]</scope>
    <source>
        <strain evidence="5">SpSt-132</strain>
    </source>
</reference>
<evidence type="ECO:0000259" key="4">
    <source>
        <dbReference type="PROSITE" id="PS51724"/>
    </source>
</evidence>
<dbReference type="Pfam" id="PF05036">
    <property type="entry name" value="SPOR"/>
    <property type="match status" value="1"/>
</dbReference>
<dbReference type="SUPFAM" id="SSF110997">
    <property type="entry name" value="Sporulation related repeat"/>
    <property type="match status" value="1"/>
</dbReference>
<proteinExistence type="predicted"/>
<name>A0A7C2ZGY1_9AQUI</name>
<keyword evidence="1" id="KW-0802">TPR repeat</keyword>
<feature type="domain" description="SPOR" evidence="4">
    <location>
        <begin position="298"/>
        <end position="374"/>
    </location>
</feature>
<feature type="compositionally biased region" description="Low complexity" evidence="2">
    <location>
        <begin position="256"/>
        <end position="273"/>
    </location>
</feature>
<protein>
    <submittedName>
        <fullName evidence="5">SPOR domain-containing protein</fullName>
    </submittedName>
</protein>